<gene>
    <name evidence="1" type="ORF">RND71_026436</name>
</gene>
<evidence type="ECO:0000313" key="1">
    <source>
        <dbReference type="EMBL" id="KAK4354242.1"/>
    </source>
</evidence>
<organism evidence="1 2">
    <name type="scientific">Anisodus tanguticus</name>
    <dbReference type="NCBI Taxonomy" id="243964"/>
    <lineage>
        <taxon>Eukaryota</taxon>
        <taxon>Viridiplantae</taxon>
        <taxon>Streptophyta</taxon>
        <taxon>Embryophyta</taxon>
        <taxon>Tracheophyta</taxon>
        <taxon>Spermatophyta</taxon>
        <taxon>Magnoliopsida</taxon>
        <taxon>eudicotyledons</taxon>
        <taxon>Gunneridae</taxon>
        <taxon>Pentapetalae</taxon>
        <taxon>asterids</taxon>
        <taxon>lamiids</taxon>
        <taxon>Solanales</taxon>
        <taxon>Solanaceae</taxon>
        <taxon>Solanoideae</taxon>
        <taxon>Hyoscyameae</taxon>
        <taxon>Anisodus</taxon>
    </lineage>
</organism>
<proteinExistence type="predicted"/>
<protein>
    <submittedName>
        <fullName evidence="1">Uncharacterized protein</fullName>
    </submittedName>
</protein>
<dbReference type="Proteomes" id="UP001291623">
    <property type="component" value="Unassembled WGS sequence"/>
</dbReference>
<sequence>MCIFTVTDPDILKSLTNLHYSVGSMKSVNINLQFAVFNKLCFLNFVRTTFYRYTNIQT</sequence>
<dbReference type="AlphaFoldDB" id="A0AAE1RNX1"/>
<name>A0AAE1RNX1_9SOLA</name>
<keyword evidence="2" id="KW-1185">Reference proteome</keyword>
<comment type="caution">
    <text evidence="1">The sequence shown here is derived from an EMBL/GenBank/DDBJ whole genome shotgun (WGS) entry which is preliminary data.</text>
</comment>
<reference evidence="1" key="1">
    <citation type="submission" date="2023-12" db="EMBL/GenBank/DDBJ databases">
        <title>Genome assembly of Anisodus tanguticus.</title>
        <authorList>
            <person name="Wang Y.-J."/>
        </authorList>
    </citation>
    <scope>NUCLEOTIDE SEQUENCE</scope>
    <source>
        <strain evidence="1">KB-2021</strain>
        <tissue evidence="1">Leaf</tissue>
    </source>
</reference>
<evidence type="ECO:0000313" key="2">
    <source>
        <dbReference type="Proteomes" id="UP001291623"/>
    </source>
</evidence>
<accession>A0AAE1RNX1</accession>
<dbReference type="EMBL" id="JAVYJV010000014">
    <property type="protein sequence ID" value="KAK4354242.1"/>
    <property type="molecule type" value="Genomic_DNA"/>
</dbReference>